<evidence type="ECO:0000313" key="2">
    <source>
        <dbReference type="EMBL" id="GFT47696.1"/>
    </source>
</evidence>
<gene>
    <name evidence="2" type="ORF">NPIL_122521</name>
</gene>
<reference evidence="2" key="1">
    <citation type="submission" date="2020-08" db="EMBL/GenBank/DDBJ databases">
        <title>Multicomponent nature underlies the extraordinary mechanical properties of spider dragline silk.</title>
        <authorList>
            <person name="Kono N."/>
            <person name="Nakamura H."/>
            <person name="Mori M."/>
            <person name="Yoshida Y."/>
            <person name="Ohtoshi R."/>
            <person name="Malay A.D."/>
            <person name="Moran D.A.P."/>
            <person name="Tomita M."/>
            <person name="Numata K."/>
            <person name="Arakawa K."/>
        </authorList>
    </citation>
    <scope>NUCLEOTIDE SEQUENCE</scope>
</reference>
<comment type="caution">
    <text evidence="2">The sequence shown here is derived from an EMBL/GenBank/DDBJ whole genome shotgun (WGS) entry which is preliminary data.</text>
</comment>
<keyword evidence="3" id="KW-1185">Reference proteome</keyword>
<name>A0A8X6P307_NEPPI</name>
<dbReference type="Proteomes" id="UP000887013">
    <property type="component" value="Unassembled WGS sequence"/>
</dbReference>
<protein>
    <submittedName>
        <fullName evidence="2">Uncharacterized protein</fullName>
    </submittedName>
</protein>
<sequence>MEFYILPPFLIFLLSFKLINPEETILGLFLKPFKNVIIAPLSRVNRLRNSTQLIRSSCGSFENRSFEPQNCKEVCRALMNCLPGIAEESLTTDLQSMPEWESLFGLDSYEKTLLKFR</sequence>
<proteinExistence type="predicted"/>
<keyword evidence="1" id="KW-0732">Signal</keyword>
<feature type="chain" id="PRO_5036484377" evidence="1">
    <location>
        <begin position="22"/>
        <end position="117"/>
    </location>
</feature>
<feature type="signal peptide" evidence="1">
    <location>
        <begin position="1"/>
        <end position="21"/>
    </location>
</feature>
<dbReference type="EMBL" id="BMAW01016159">
    <property type="protein sequence ID" value="GFT47696.1"/>
    <property type="molecule type" value="Genomic_DNA"/>
</dbReference>
<accession>A0A8X6P307</accession>
<evidence type="ECO:0000256" key="1">
    <source>
        <dbReference type="SAM" id="SignalP"/>
    </source>
</evidence>
<dbReference type="AlphaFoldDB" id="A0A8X6P307"/>
<organism evidence="2 3">
    <name type="scientific">Nephila pilipes</name>
    <name type="common">Giant wood spider</name>
    <name type="synonym">Nephila maculata</name>
    <dbReference type="NCBI Taxonomy" id="299642"/>
    <lineage>
        <taxon>Eukaryota</taxon>
        <taxon>Metazoa</taxon>
        <taxon>Ecdysozoa</taxon>
        <taxon>Arthropoda</taxon>
        <taxon>Chelicerata</taxon>
        <taxon>Arachnida</taxon>
        <taxon>Araneae</taxon>
        <taxon>Araneomorphae</taxon>
        <taxon>Entelegynae</taxon>
        <taxon>Araneoidea</taxon>
        <taxon>Nephilidae</taxon>
        <taxon>Nephila</taxon>
    </lineage>
</organism>
<evidence type="ECO:0000313" key="3">
    <source>
        <dbReference type="Proteomes" id="UP000887013"/>
    </source>
</evidence>